<keyword evidence="2" id="KW-1185">Reference proteome</keyword>
<protein>
    <submittedName>
        <fullName evidence="1">Uncharacterized protein</fullName>
    </submittedName>
</protein>
<name>A0A9D4IGU3_DREPO</name>
<reference evidence="1" key="1">
    <citation type="journal article" date="2019" name="bioRxiv">
        <title>The Genome of the Zebra Mussel, Dreissena polymorpha: A Resource for Invasive Species Research.</title>
        <authorList>
            <person name="McCartney M.A."/>
            <person name="Auch B."/>
            <person name="Kono T."/>
            <person name="Mallez S."/>
            <person name="Zhang Y."/>
            <person name="Obille A."/>
            <person name="Becker A."/>
            <person name="Abrahante J.E."/>
            <person name="Garbe J."/>
            <person name="Badalamenti J.P."/>
            <person name="Herman A."/>
            <person name="Mangelson H."/>
            <person name="Liachko I."/>
            <person name="Sullivan S."/>
            <person name="Sone E.D."/>
            <person name="Koren S."/>
            <person name="Silverstein K.A.T."/>
            <person name="Beckman K.B."/>
            <person name="Gohl D.M."/>
        </authorList>
    </citation>
    <scope>NUCLEOTIDE SEQUENCE</scope>
    <source>
        <strain evidence="1">Duluth1</strain>
        <tissue evidence="1">Whole animal</tissue>
    </source>
</reference>
<dbReference type="AlphaFoldDB" id="A0A9D4IGU3"/>
<dbReference type="Proteomes" id="UP000828390">
    <property type="component" value="Unassembled WGS sequence"/>
</dbReference>
<reference evidence="1" key="2">
    <citation type="submission" date="2020-11" db="EMBL/GenBank/DDBJ databases">
        <authorList>
            <person name="McCartney M.A."/>
            <person name="Auch B."/>
            <person name="Kono T."/>
            <person name="Mallez S."/>
            <person name="Becker A."/>
            <person name="Gohl D.M."/>
            <person name="Silverstein K.A.T."/>
            <person name="Koren S."/>
            <person name="Bechman K.B."/>
            <person name="Herman A."/>
            <person name="Abrahante J.E."/>
            <person name="Garbe J."/>
        </authorList>
    </citation>
    <scope>NUCLEOTIDE SEQUENCE</scope>
    <source>
        <strain evidence="1">Duluth1</strain>
        <tissue evidence="1">Whole animal</tissue>
    </source>
</reference>
<sequence>MQNRRTLSAPVTSVYNSVMQNFTELAYTKSPQHKDSTEVRIKRDVSDVQKMQTKITTFSSYTADQL</sequence>
<comment type="caution">
    <text evidence="1">The sequence shown here is derived from an EMBL/GenBank/DDBJ whole genome shotgun (WGS) entry which is preliminary data.</text>
</comment>
<evidence type="ECO:0000313" key="1">
    <source>
        <dbReference type="EMBL" id="KAH3774951.1"/>
    </source>
</evidence>
<gene>
    <name evidence="1" type="ORF">DPMN_176346</name>
</gene>
<accession>A0A9D4IGU3</accession>
<dbReference type="EMBL" id="JAIWYP010000009">
    <property type="protein sequence ID" value="KAH3774951.1"/>
    <property type="molecule type" value="Genomic_DNA"/>
</dbReference>
<evidence type="ECO:0000313" key="2">
    <source>
        <dbReference type="Proteomes" id="UP000828390"/>
    </source>
</evidence>
<proteinExistence type="predicted"/>
<organism evidence="1 2">
    <name type="scientific">Dreissena polymorpha</name>
    <name type="common">Zebra mussel</name>
    <name type="synonym">Mytilus polymorpha</name>
    <dbReference type="NCBI Taxonomy" id="45954"/>
    <lineage>
        <taxon>Eukaryota</taxon>
        <taxon>Metazoa</taxon>
        <taxon>Spiralia</taxon>
        <taxon>Lophotrochozoa</taxon>
        <taxon>Mollusca</taxon>
        <taxon>Bivalvia</taxon>
        <taxon>Autobranchia</taxon>
        <taxon>Heteroconchia</taxon>
        <taxon>Euheterodonta</taxon>
        <taxon>Imparidentia</taxon>
        <taxon>Neoheterodontei</taxon>
        <taxon>Myida</taxon>
        <taxon>Dreissenoidea</taxon>
        <taxon>Dreissenidae</taxon>
        <taxon>Dreissena</taxon>
    </lineage>
</organism>